<dbReference type="InterPro" id="IPR011640">
    <property type="entry name" value="Fe2_transport_prot_B_C"/>
</dbReference>
<comment type="similarity">
    <text evidence="17">Belongs to the TRAFAC class TrmE-Era-EngA-EngB-Septin-like GTPase superfamily. FeoB GTPase (TC 9.A.8) family.</text>
</comment>
<feature type="transmembrane region" description="Helical" evidence="17">
    <location>
        <begin position="457"/>
        <end position="477"/>
    </location>
</feature>
<dbReference type="InterPro" id="IPR003373">
    <property type="entry name" value="Fe2_transport_prot-B"/>
</dbReference>
<dbReference type="Gene3D" id="1.10.287.1770">
    <property type="match status" value="1"/>
</dbReference>
<dbReference type="Gene3D" id="3.40.50.300">
    <property type="entry name" value="P-loop containing nucleotide triphosphate hydrolases"/>
    <property type="match status" value="1"/>
</dbReference>
<feature type="transmembrane region" description="Helical" evidence="17">
    <location>
        <begin position="346"/>
        <end position="371"/>
    </location>
</feature>
<evidence type="ECO:0000256" key="3">
    <source>
        <dbReference type="ARBA" id="ARBA00022448"/>
    </source>
</evidence>
<keyword evidence="5 17" id="KW-0410">Iron transport</keyword>
<organism evidence="19">
    <name type="scientific">Candidatus Paraimprobicoccus trichonymphae</name>
    <dbReference type="NCBI Taxonomy" id="3033793"/>
    <lineage>
        <taxon>Bacteria</taxon>
        <taxon>Bacillati</taxon>
        <taxon>Bacillota</taxon>
        <taxon>Clostridia</taxon>
        <taxon>Candidatus Paraimprobicoccus</taxon>
    </lineage>
</organism>
<dbReference type="Pfam" id="PF07664">
    <property type="entry name" value="FeoB_C"/>
    <property type="match status" value="1"/>
</dbReference>
<dbReference type="NCBIfam" id="TIGR00437">
    <property type="entry name" value="feoB"/>
    <property type="match status" value="1"/>
</dbReference>
<feature type="binding site" evidence="15">
    <location>
        <begin position="60"/>
        <end position="63"/>
    </location>
    <ligand>
        <name>GTP</name>
        <dbReference type="ChEBI" id="CHEBI:37565"/>
        <label>1</label>
    </ligand>
</feature>
<dbReference type="Pfam" id="PF07670">
    <property type="entry name" value="Gate"/>
    <property type="match status" value="2"/>
</dbReference>
<comment type="subcellular location">
    <subcellularLocation>
        <location evidence="2">Cell inner membrane</location>
        <topology evidence="2">Multi-pass membrane protein</topology>
    </subcellularLocation>
    <subcellularLocation>
        <location evidence="17">Cell membrane</location>
        <topology evidence="17">Multi-pass membrane protein</topology>
    </subcellularLocation>
</comment>
<proteinExistence type="inferred from homology"/>
<dbReference type="KEGG" id="ptrh:RsTaC01_1032"/>
<dbReference type="GO" id="GO:0015093">
    <property type="term" value="F:ferrous iron transmembrane transporter activity"/>
    <property type="evidence" value="ECO:0007669"/>
    <property type="project" value="UniProtKB-UniRule"/>
</dbReference>
<accession>A0AA48HX68</accession>
<keyword evidence="16" id="KW-0460">Magnesium</keyword>
<dbReference type="Pfam" id="PF02421">
    <property type="entry name" value="FeoB_N"/>
    <property type="match status" value="1"/>
</dbReference>
<keyword evidence="16" id="KW-0479">Metal-binding</keyword>
<evidence type="ECO:0000256" key="6">
    <source>
        <dbReference type="ARBA" id="ARBA00022519"/>
    </source>
</evidence>
<evidence type="ECO:0000256" key="15">
    <source>
        <dbReference type="PIRSR" id="PIRSR603373-1"/>
    </source>
</evidence>
<dbReference type="InterPro" id="IPR030389">
    <property type="entry name" value="G_FEOB_dom"/>
</dbReference>
<dbReference type="PANTHER" id="PTHR43185">
    <property type="entry name" value="FERROUS IRON TRANSPORT PROTEIN B"/>
    <property type="match status" value="1"/>
</dbReference>
<feature type="transmembrane region" description="Helical" evidence="17">
    <location>
        <begin position="644"/>
        <end position="670"/>
    </location>
</feature>
<evidence type="ECO:0000256" key="2">
    <source>
        <dbReference type="ARBA" id="ARBA00004429"/>
    </source>
</evidence>
<dbReference type="GO" id="GO:0005525">
    <property type="term" value="F:GTP binding"/>
    <property type="evidence" value="ECO:0007669"/>
    <property type="project" value="UniProtKB-KW"/>
</dbReference>
<evidence type="ECO:0000256" key="17">
    <source>
        <dbReference type="RuleBase" id="RU362098"/>
    </source>
</evidence>
<evidence type="ECO:0000256" key="14">
    <source>
        <dbReference type="NCBIfam" id="TIGR00437"/>
    </source>
</evidence>
<sequence length="675" mass="77060">MELDKSNYKLVLIGNPNSGKTTLFNQLTGSNQYVGNWPGVTVEKKEGLLKNSHISVKIVDLPGIYSLSPYSPEEVLTRNYIIEENPDLIINILDSTNLERNLYLTTQLLELNIKTVLALNMTDILEKKGRILNFKILSKKLGIPVIQISASKNKNINDLIKVIFLNLNKKNTENEDMKIFSLEIKNILDKISDLLEVNKFEATKIFEDDFMTIKKLNLSERKKNNLNLIKNSIVLPEFMDREILIADQRYKFICNLCKSCIWNFNSKKFNISFSDKIDKILTGKYTAIPIFIVFILIIFYVTFGPAGNYLKNLFEVVINDNVGYYVKYLLNYFHASVWTKSLILDAVIKGVGSVISFLPQVLLLYTLLSFLEDTGYMARAAYIMDKLLKKIGLSGKAFIPLLMGFGCSVPAVLGTRILENKKDRQMTIFLIPFMSCSAKIPVYLLFASSIFKNYQTFLIFSLYIFGVILAIFTAYLFKDTLFYGENPTFIMEIPSYKLPSFKNLWIHIWERTKDFVERAGTVILVATILIWFLQSFNIKFNYISDSSKSIISVIGNFISPVFTICGFNDWRAVVSLLTGLIAKESIVSTMSVLYNTDNIQDLSNMLTNSFSIYSALSYLIFILLYTPCVAAVSAIQKEFKNTKLTLISIVYQIFIAFLFSSLVFQFGILFSKIFK</sequence>
<protein>
    <recommendedName>
        <fullName evidence="14 17">Ferrous iron transport protein B</fullName>
    </recommendedName>
</protein>
<dbReference type="EMBL" id="AP027925">
    <property type="protein sequence ID" value="BED93076.1"/>
    <property type="molecule type" value="Genomic_DNA"/>
</dbReference>
<feature type="transmembrane region" description="Helical" evidence="17">
    <location>
        <begin position="519"/>
        <end position="538"/>
    </location>
</feature>
<dbReference type="Proteomes" id="UP001335720">
    <property type="component" value="Chromosome"/>
</dbReference>
<feature type="transmembrane region" description="Helical" evidence="17">
    <location>
        <begin position="391"/>
        <end position="413"/>
    </location>
</feature>
<keyword evidence="10 17" id="KW-0408">Iron</keyword>
<evidence type="ECO:0000256" key="5">
    <source>
        <dbReference type="ARBA" id="ARBA00022496"/>
    </source>
</evidence>
<keyword evidence="8 15" id="KW-0547">Nucleotide-binding</keyword>
<feature type="binding site" evidence="16">
    <location>
        <position position="25"/>
    </location>
    <ligand>
        <name>Mg(2+)</name>
        <dbReference type="ChEBI" id="CHEBI:18420"/>
        <label>2</label>
    </ligand>
</feature>
<dbReference type="InterPro" id="IPR027417">
    <property type="entry name" value="P-loop_NTPase"/>
</dbReference>
<evidence type="ECO:0000256" key="7">
    <source>
        <dbReference type="ARBA" id="ARBA00022692"/>
    </source>
</evidence>
<evidence type="ECO:0000256" key="10">
    <source>
        <dbReference type="ARBA" id="ARBA00023004"/>
    </source>
</evidence>
<dbReference type="GO" id="GO:0046872">
    <property type="term" value="F:metal ion binding"/>
    <property type="evidence" value="ECO:0007669"/>
    <property type="project" value="UniProtKB-KW"/>
</dbReference>
<keyword evidence="4" id="KW-1003">Cell membrane</keyword>
<dbReference type="AlphaFoldDB" id="A0AA48HX68"/>
<dbReference type="NCBIfam" id="TIGR00231">
    <property type="entry name" value="small_GTP"/>
    <property type="match status" value="1"/>
</dbReference>
<feature type="binding site" evidence="15">
    <location>
        <begin position="39"/>
        <end position="43"/>
    </location>
    <ligand>
        <name>GTP</name>
        <dbReference type="ChEBI" id="CHEBI:37565"/>
        <label>1</label>
    </ligand>
</feature>
<feature type="binding site" evidence="16">
    <location>
        <position position="28"/>
    </location>
    <ligand>
        <name>Mg(2+)</name>
        <dbReference type="ChEBI" id="CHEBI:18420"/>
        <label>2</label>
    </ligand>
</feature>
<keyword evidence="3 17" id="KW-0813">Transport</keyword>
<evidence type="ECO:0000256" key="8">
    <source>
        <dbReference type="ARBA" id="ARBA00022741"/>
    </source>
</evidence>
<feature type="binding site" evidence="15">
    <location>
        <begin position="120"/>
        <end position="123"/>
    </location>
    <ligand>
        <name>GTP</name>
        <dbReference type="ChEBI" id="CHEBI:37565"/>
        <label>1</label>
    </ligand>
</feature>
<dbReference type="CDD" id="cd01879">
    <property type="entry name" value="FeoB"/>
    <property type="match status" value="1"/>
</dbReference>
<feature type="domain" description="FeoB-type G" evidence="18">
    <location>
        <begin position="7"/>
        <end position="169"/>
    </location>
</feature>
<gene>
    <name evidence="19" type="ORF">RsTaC01_1032</name>
</gene>
<dbReference type="PRINTS" id="PR00326">
    <property type="entry name" value="GTP1OBG"/>
</dbReference>
<feature type="transmembrane region" description="Helical" evidence="17">
    <location>
        <begin position="550"/>
        <end position="570"/>
    </location>
</feature>
<dbReference type="PANTHER" id="PTHR43185:SF1">
    <property type="entry name" value="FE(2+) TRANSPORTER FEOB"/>
    <property type="match status" value="1"/>
</dbReference>
<name>A0AA48HX68_9FIRM</name>
<dbReference type="InterPro" id="IPR005225">
    <property type="entry name" value="Small_GTP-bd"/>
</dbReference>
<keyword evidence="7 17" id="KW-0812">Transmembrane</keyword>
<keyword evidence="9 17" id="KW-1133">Transmembrane helix</keyword>
<feature type="binding site" evidence="16">
    <location>
        <position position="29"/>
    </location>
    <ligand>
        <name>Mg(2+)</name>
        <dbReference type="ChEBI" id="CHEBI:18420"/>
        <label>2</label>
    </ligand>
</feature>
<dbReference type="FunFam" id="3.40.50.300:FF:000426">
    <property type="entry name" value="Ferrous iron transport protein B"/>
    <property type="match status" value="1"/>
</dbReference>
<evidence type="ECO:0000313" key="19">
    <source>
        <dbReference type="EMBL" id="BED93076.1"/>
    </source>
</evidence>
<feature type="transmembrane region" description="Helical" evidence="17">
    <location>
        <begin position="285"/>
        <end position="303"/>
    </location>
</feature>
<keyword evidence="11" id="KW-0406">Ion transport</keyword>
<dbReference type="SUPFAM" id="SSF52540">
    <property type="entry name" value="P-loop containing nucleoside triphosphate hydrolases"/>
    <property type="match status" value="1"/>
</dbReference>
<dbReference type="InterPro" id="IPR050860">
    <property type="entry name" value="FeoB_GTPase"/>
</dbReference>
<comment type="function">
    <text evidence="1 17">Probable transporter of a GTP-driven Fe(2+) uptake system.</text>
</comment>
<keyword evidence="12 15" id="KW-0342">GTP-binding</keyword>
<dbReference type="GO" id="GO:0005886">
    <property type="term" value="C:plasma membrane"/>
    <property type="evidence" value="ECO:0007669"/>
    <property type="project" value="UniProtKB-SubCell"/>
</dbReference>
<dbReference type="InterPro" id="IPR011642">
    <property type="entry name" value="Gate_dom"/>
</dbReference>
<evidence type="ECO:0000256" key="1">
    <source>
        <dbReference type="ARBA" id="ARBA00003926"/>
    </source>
</evidence>
<evidence type="ECO:0000256" key="9">
    <source>
        <dbReference type="ARBA" id="ARBA00022989"/>
    </source>
</evidence>
<evidence type="ECO:0000256" key="16">
    <source>
        <dbReference type="PIRSR" id="PIRSR603373-2"/>
    </source>
</evidence>
<evidence type="ECO:0000256" key="13">
    <source>
        <dbReference type="ARBA" id="ARBA00023136"/>
    </source>
</evidence>
<evidence type="ECO:0000256" key="4">
    <source>
        <dbReference type="ARBA" id="ARBA00022475"/>
    </source>
</evidence>
<evidence type="ECO:0000256" key="11">
    <source>
        <dbReference type="ARBA" id="ARBA00023065"/>
    </source>
</evidence>
<feature type="transmembrane region" description="Helical" evidence="17">
    <location>
        <begin position="610"/>
        <end position="632"/>
    </location>
</feature>
<reference evidence="19" key="1">
    <citation type="journal article" date="2023" name="ISME J.">
        <title>Emergence of putative energy parasites within Clostridia revealed by genome analysis of a novel endosymbiotic clade.</title>
        <authorList>
            <person name="Takahashi K."/>
            <person name="Kuwahara H."/>
            <person name="Horikawa Y."/>
            <person name="Izawa K."/>
            <person name="Kato D."/>
            <person name="Inagaki T."/>
            <person name="Yuki M."/>
            <person name="Ohkuma M."/>
            <person name="Hongoh Y."/>
        </authorList>
    </citation>
    <scope>NUCLEOTIDE SEQUENCE</scope>
    <source>
        <strain evidence="19">RsTa-C01</strain>
    </source>
</reference>
<dbReference type="InterPro" id="IPR006073">
    <property type="entry name" value="GTP-bd"/>
</dbReference>
<dbReference type="Pfam" id="PF17910">
    <property type="entry name" value="FeoB_Cyto"/>
    <property type="match status" value="1"/>
</dbReference>
<evidence type="ECO:0000256" key="12">
    <source>
        <dbReference type="ARBA" id="ARBA00023134"/>
    </source>
</evidence>
<dbReference type="PROSITE" id="PS51711">
    <property type="entry name" value="G_FEOB"/>
    <property type="match status" value="1"/>
</dbReference>
<keyword evidence="6" id="KW-0997">Cell inner membrane</keyword>
<keyword evidence="13 17" id="KW-0472">Membrane</keyword>
<feature type="transmembrane region" description="Helical" evidence="17">
    <location>
        <begin position="425"/>
        <end position="445"/>
    </location>
</feature>
<evidence type="ECO:0000259" key="18">
    <source>
        <dbReference type="PROSITE" id="PS51711"/>
    </source>
</evidence>
<feature type="binding site" evidence="15">
    <location>
        <begin position="14"/>
        <end position="21"/>
    </location>
    <ligand>
        <name>GTP</name>
        <dbReference type="ChEBI" id="CHEBI:37565"/>
        <label>1</label>
    </ligand>
</feature>
<dbReference type="InterPro" id="IPR041069">
    <property type="entry name" value="FeoB_Cyto"/>
</dbReference>